<dbReference type="PANTHER" id="PTHR30483">
    <property type="entry name" value="LEUCINE-SPECIFIC-BINDING PROTEIN"/>
    <property type="match status" value="1"/>
</dbReference>
<dbReference type="Gene3D" id="3.40.50.2300">
    <property type="match status" value="2"/>
</dbReference>
<name>A0A1D8GE02_9FIRM</name>
<dbReference type="PROSITE" id="PS51257">
    <property type="entry name" value="PROKAR_LIPOPROTEIN"/>
    <property type="match status" value="1"/>
</dbReference>
<dbReference type="Proteomes" id="UP000095743">
    <property type="component" value="Chromosome"/>
</dbReference>
<dbReference type="AlphaFoldDB" id="A0A1D8GE02"/>
<dbReference type="EMBL" id="CP017269">
    <property type="protein sequence ID" value="AOT69137.1"/>
    <property type="molecule type" value="Genomic_DNA"/>
</dbReference>
<evidence type="ECO:0000259" key="6">
    <source>
        <dbReference type="Pfam" id="PF13458"/>
    </source>
</evidence>
<dbReference type="InterPro" id="IPR028082">
    <property type="entry name" value="Peripla_BP_I"/>
</dbReference>
<comment type="similarity">
    <text evidence="1">Belongs to the leucine-binding protein family.</text>
</comment>
<dbReference type="Pfam" id="PF13458">
    <property type="entry name" value="Peripla_BP_6"/>
    <property type="match status" value="1"/>
</dbReference>
<dbReference type="InterPro" id="IPR028081">
    <property type="entry name" value="Leu-bd"/>
</dbReference>
<evidence type="ECO:0000313" key="8">
    <source>
        <dbReference type="Proteomes" id="UP000095743"/>
    </source>
</evidence>
<dbReference type="GO" id="GO:0006865">
    <property type="term" value="P:amino acid transport"/>
    <property type="evidence" value="ECO:0007669"/>
    <property type="project" value="UniProtKB-KW"/>
</dbReference>
<dbReference type="PANTHER" id="PTHR30483:SF6">
    <property type="entry name" value="PERIPLASMIC BINDING PROTEIN OF ABC TRANSPORTER FOR NATURAL AMINO ACIDS"/>
    <property type="match status" value="1"/>
</dbReference>
<dbReference type="RefSeq" id="WP_069974703.1">
    <property type="nucleotide sequence ID" value="NZ_CP017269.1"/>
</dbReference>
<keyword evidence="4" id="KW-0029">Amino-acid transport</keyword>
<feature type="chain" id="PRO_5009107432" description="Leucine-binding protein domain-containing protein" evidence="5">
    <location>
        <begin position="23"/>
        <end position="385"/>
    </location>
</feature>
<dbReference type="InterPro" id="IPR000709">
    <property type="entry name" value="Leu_Ile_Val-bd"/>
</dbReference>
<evidence type="ECO:0000256" key="4">
    <source>
        <dbReference type="ARBA" id="ARBA00022970"/>
    </source>
</evidence>
<evidence type="ECO:0000313" key="7">
    <source>
        <dbReference type="EMBL" id="AOT69137.1"/>
    </source>
</evidence>
<gene>
    <name evidence="7" type="ORF">Gferi_05920</name>
</gene>
<organism evidence="7 8">
    <name type="scientific">Geosporobacter ferrireducens</name>
    <dbReference type="NCBI Taxonomy" id="1424294"/>
    <lineage>
        <taxon>Bacteria</taxon>
        <taxon>Bacillati</taxon>
        <taxon>Bacillota</taxon>
        <taxon>Clostridia</taxon>
        <taxon>Peptostreptococcales</taxon>
        <taxon>Thermotaleaceae</taxon>
        <taxon>Geosporobacter</taxon>
    </lineage>
</organism>
<keyword evidence="8" id="KW-1185">Reference proteome</keyword>
<dbReference type="KEGG" id="gfe:Gferi_05920"/>
<evidence type="ECO:0000256" key="3">
    <source>
        <dbReference type="ARBA" id="ARBA00022729"/>
    </source>
</evidence>
<sequence length="385" mass="41642">MKKTRKSIIFVTLILIMSLVLAACSQPSNTSGGEKDAAKESITIAVTGPLSGDYAQYGEAFRKGTALKVKEINENGGIDGKEVKILLMDDKNDPKEAANVAQRLVEDKNVVGVIGHFSSTASLATAPIYQKAGLVEFSPTASHPDFTKQGTYMFRNINTQAIEGPIVADMVVNGMQGKKIAVIYINNDWGITAKDNFTSAAKELGAEIVAEETFIGGQTKDFTPTLTKINEKKPDVLFLAAFYSETGMIAQQMKQLGYDIPMAGLSSLYNEELIKLAGDAVEGLYLSTNFFPGDTNPLVQDFIANFKAGYNADPDQFAAVAYDTMGMMIEAIKTAGTDRTAIRDALAEMKDYPGVTGNTTFNENRDVVKSLKVLQIKDGKFTIVE</sequence>
<evidence type="ECO:0000256" key="2">
    <source>
        <dbReference type="ARBA" id="ARBA00022448"/>
    </source>
</evidence>
<dbReference type="PRINTS" id="PR00337">
    <property type="entry name" value="LEUILEVALBP"/>
</dbReference>
<dbReference type="CDD" id="cd06349">
    <property type="entry name" value="PBP1_ABC_HAAT-like"/>
    <property type="match status" value="1"/>
</dbReference>
<dbReference type="OrthoDB" id="9783240at2"/>
<proteinExistence type="inferred from homology"/>
<dbReference type="SUPFAM" id="SSF53822">
    <property type="entry name" value="Periplasmic binding protein-like I"/>
    <property type="match status" value="1"/>
</dbReference>
<reference evidence="7 8" key="1">
    <citation type="submission" date="2016-09" db="EMBL/GenBank/DDBJ databases">
        <title>Genomic analysis reveals versatility of anaerobic energy metabolism of Geosporobacter ferrireducens IRF9 of phylum Firmicutes.</title>
        <authorList>
            <person name="Kim S.-J."/>
        </authorList>
    </citation>
    <scope>NUCLEOTIDE SEQUENCE [LARGE SCALE GENOMIC DNA]</scope>
    <source>
        <strain evidence="7 8">IRF9</strain>
    </source>
</reference>
<accession>A0A1D8GE02</accession>
<feature type="domain" description="Leucine-binding protein" evidence="6">
    <location>
        <begin position="41"/>
        <end position="379"/>
    </location>
</feature>
<dbReference type="InterPro" id="IPR051010">
    <property type="entry name" value="BCAA_transport"/>
</dbReference>
<evidence type="ECO:0000256" key="1">
    <source>
        <dbReference type="ARBA" id="ARBA00010062"/>
    </source>
</evidence>
<evidence type="ECO:0000256" key="5">
    <source>
        <dbReference type="SAM" id="SignalP"/>
    </source>
</evidence>
<dbReference type="STRING" id="1424294.Gferi_05920"/>
<protein>
    <recommendedName>
        <fullName evidence="6">Leucine-binding protein domain-containing protein</fullName>
    </recommendedName>
</protein>
<keyword evidence="2" id="KW-0813">Transport</keyword>
<feature type="signal peptide" evidence="5">
    <location>
        <begin position="1"/>
        <end position="22"/>
    </location>
</feature>
<keyword evidence="3 5" id="KW-0732">Signal</keyword>